<evidence type="ECO:0000313" key="2">
    <source>
        <dbReference type="EMBL" id="TDG68058.1"/>
    </source>
</evidence>
<dbReference type="AlphaFoldDB" id="A0A4V3A2D5"/>
<dbReference type="Proteomes" id="UP000295681">
    <property type="component" value="Unassembled WGS sequence"/>
</dbReference>
<reference evidence="2 3" key="1">
    <citation type="journal article" date="2019" name="Appl. Microbiol. Biotechnol.">
        <title>Uncovering carbohydrate metabolism through a genotype-phenotype association study of 56 lactic acid bacteria genomes.</title>
        <authorList>
            <person name="Buron-Moles G."/>
            <person name="Chailyan A."/>
            <person name="Dolejs I."/>
            <person name="Forster J."/>
            <person name="Miks M.H."/>
        </authorList>
    </citation>
    <scope>NUCLEOTIDE SEQUENCE [LARGE SCALE GENOMIC DNA]</scope>
    <source>
        <strain evidence="2 3">ATCC 700006</strain>
    </source>
</reference>
<keyword evidence="1" id="KW-0812">Transmembrane</keyword>
<feature type="transmembrane region" description="Helical" evidence="1">
    <location>
        <begin position="33"/>
        <end position="51"/>
    </location>
</feature>
<dbReference type="EMBL" id="PUFI01000014">
    <property type="protein sequence ID" value="TDG68058.1"/>
    <property type="molecule type" value="Genomic_DNA"/>
</dbReference>
<evidence type="ECO:0000313" key="3">
    <source>
        <dbReference type="Proteomes" id="UP000295681"/>
    </source>
</evidence>
<keyword evidence="1" id="KW-0472">Membrane</keyword>
<keyword evidence="1" id="KW-1133">Transmembrane helix</keyword>
<accession>A0A4V3A2D5</accession>
<keyword evidence="3" id="KW-1185">Reference proteome</keyword>
<protein>
    <submittedName>
        <fullName evidence="2">Uncharacterized protein</fullName>
    </submittedName>
</protein>
<comment type="caution">
    <text evidence="2">The sequence shown here is derived from an EMBL/GenBank/DDBJ whole genome shotgun (WGS) entry which is preliminary data.</text>
</comment>
<sequence>MPLEVESVKDIGNYWEYFIEWIKRLNWGTVPDWFGALGTIAAVFVAVYLPYRATRPRGKAELESMYYTPQVELMGFKVSFYNTGSTAINIRSLSIGLVGSTKMLLLSMEFLGGVIQPGEGYSTGCNAVGVYKTLKDIYGPNKKVKIYPKVTDSIGNIYTGKVISLSLKSMREDLKFQYQYYNLNPQAANAENEELFNTKKID</sequence>
<organism evidence="2 3">
    <name type="scientific">Leuconostoc fallax</name>
    <dbReference type="NCBI Taxonomy" id="1251"/>
    <lineage>
        <taxon>Bacteria</taxon>
        <taxon>Bacillati</taxon>
        <taxon>Bacillota</taxon>
        <taxon>Bacilli</taxon>
        <taxon>Lactobacillales</taxon>
        <taxon>Lactobacillaceae</taxon>
        <taxon>Leuconostoc</taxon>
    </lineage>
</organism>
<dbReference type="STRING" id="907931.GCA_000165675_00986"/>
<name>A0A4V3A2D5_9LACO</name>
<gene>
    <name evidence="2" type="ORF">C5L23_000364</name>
</gene>
<proteinExistence type="predicted"/>
<evidence type="ECO:0000256" key="1">
    <source>
        <dbReference type="SAM" id="Phobius"/>
    </source>
</evidence>